<keyword evidence="1 3" id="KW-0479">Metal-binding</keyword>
<proteinExistence type="predicted"/>
<evidence type="ECO:0000259" key="4">
    <source>
        <dbReference type="PROSITE" id="PS50089"/>
    </source>
</evidence>
<evidence type="ECO:0000256" key="2">
    <source>
        <dbReference type="ARBA" id="ARBA00022833"/>
    </source>
</evidence>
<keyword evidence="2" id="KW-0862">Zinc</keyword>
<dbReference type="Gene3D" id="2.20.25.240">
    <property type="match status" value="1"/>
</dbReference>
<name>A0A8J2H6E2_COTCN</name>
<dbReference type="Pfam" id="PF10551">
    <property type="entry name" value="MULE"/>
    <property type="match status" value="1"/>
</dbReference>
<dbReference type="GO" id="GO:0008270">
    <property type="term" value="F:zinc ion binding"/>
    <property type="evidence" value="ECO:0007669"/>
    <property type="project" value="UniProtKB-KW"/>
</dbReference>
<dbReference type="InterPro" id="IPR001841">
    <property type="entry name" value="Znf_RING"/>
</dbReference>
<dbReference type="EMBL" id="CAJNRD030001117">
    <property type="protein sequence ID" value="CAG5078561.1"/>
    <property type="molecule type" value="Genomic_DNA"/>
</dbReference>
<evidence type="ECO:0000256" key="1">
    <source>
        <dbReference type="ARBA" id="ARBA00022771"/>
    </source>
</evidence>
<keyword evidence="1 3" id="KW-0863">Zinc-finger</keyword>
<dbReference type="InterPro" id="IPR013083">
    <property type="entry name" value="Znf_RING/FYVE/PHD"/>
</dbReference>
<dbReference type="PROSITE" id="PS50089">
    <property type="entry name" value="ZF_RING_2"/>
    <property type="match status" value="1"/>
</dbReference>
<dbReference type="Proteomes" id="UP000786811">
    <property type="component" value="Unassembled WGS sequence"/>
</dbReference>
<dbReference type="AlphaFoldDB" id="A0A8J2H6E2"/>
<evidence type="ECO:0000313" key="6">
    <source>
        <dbReference type="Proteomes" id="UP000786811"/>
    </source>
</evidence>
<feature type="domain" description="RING-type" evidence="4">
    <location>
        <begin position="542"/>
        <end position="589"/>
    </location>
</feature>
<comment type="caution">
    <text evidence="5">The sequence shown here is derived from an EMBL/GenBank/DDBJ whole genome shotgun (WGS) entry which is preliminary data.</text>
</comment>
<sequence length="599" mass="69965">METVGQRRGTNRITHDGFTYHLDCRYRAKVRKRYLCSSRITVNRCRVKMWKDADGRIEIDGIHNHLVPDIVNREPVIRELQNQALLTDLLPNEVMNTVARNLPNADNIRSHASRQVIHRQRRRYRPPIPQNFEDLGETLTAYRMVSNIYQQEVIAEDGSIAQIFGSNNMLQRLGESDEWHLDATFQCVPLRPRALQLLIIHIRRFDVGIPALYILCSHRTTEMYNAIFRWILLQVPEVQENLQTIITDFEAAILKSVQTCMPWVHRRGCWFHFARAVTRKWNSLGLPGREAPEHRILNLTWALPLVPAARFEEALEEVVALIRPLEDGNDNFYLFRRYLQRFWLPLANIISVYNTPWRTNNIAEVCNMHLVSKVGPHPPLFKFLHRLIEIIKDDEKKLTRLLDGMDFGRNRRHRQYQMDIYIRNIQEALETRRYTMLEFLEMAAVRRLEVRHRLDVAVMRQQYLDDALTQEEEVLLEHIRNAVELPAIHHAPLNAANPIDEIDYYAGEIIEEDEPEVVPWIHDASAGMVFADQLAVEGINKCYVCLTNQARAVFCPCGHLCLCLECKFKAEISANREDNAARLICFICQVPSNFLMIIR</sequence>
<keyword evidence="6" id="KW-1185">Reference proteome</keyword>
<evidence type="ECO:0000256" key="3">
    <source>
        <dbReference type="PROSITE-ProRule" id="PRU00175"/>
    </source>
</evidence>
<protein>
    <recommendedName>
        <fullName evidence="4">RING-type domain-containing protein</fullName>
    </recommendedName>
</protein>
<organism evidence="5 6">
    <name type="scientific">Cotesia congregata</name>
    <name type="common">Parasitoid wasp</name>
    <name type="synonym">Apanteles congregatus</name>
    <dbReference type="NCBI Taxonomy" id="51543"/>
    <lineage>
        <taxon>Eukaryota</taxon>
        <taxon>Metazoa</taxon>
        <taxon>Ecdysozoa</taxon>
        <taxon>Arthropoda</taxon>
        <taxon>Hexapoda</taxon>
        <taxon>Insecta</taxon>
        <taxon>Pterygota</taxon>
        <taxon>Neoptera</taxon>
        <taxon>Endopterygota</taxon>
        <taxon>Hymenoptera</taxon>
        <taxon>Apocrita</taxon>
        <taxon>Ichneumonoidea</taxon>
        <taxon>Braconidae</taxon>
        <taxon>Microgastrinae</taxon>
        <taxon>Cotesia</taxon>
    </lineage>
</organism>
<dbReference type="OrthoDB" id="7677753at2759"/>
<accession>A0A8J2H6E2</accession>
<reference evidence="5" key="1">
    <citation type="submission" date="2021-04" db="EMBL/GenBank/DDBJ databases">
        <authorList>
            <person name="Chebbi M.A.C M."/>
        </authorList>
    </citation>
    <scope>NUCLEOTIDE SEQUENCE</scope>
</reference>
<evidence type="ECO:0000313" key="5">
    <source>
        <dbReference type="EMBL" id="CAG5078561.1"/>
    </source>
</evidence>
<dbReference type="InterPro" id="IPR018289">
    <property type="entry name" value="MULE_transposase_dom"/>
</dbReference>
<gene>
    <name evidence="5" type="ORF">HICCMSTLAB_LOCUS2778</name>
</gene>
<dbReference type="Pfam" id="PF13920">
    <property type="entry name" value="zf-C3HC4_3"/>
    <property type="match status" value="1"/>
</dbReference>
<dbReference type="Gene3D" id="3.30.40.10">
    <property type="entry name" value="Zinc/RING finger domain, C3HC4 (zinc finger)"/>
    <property type="match status" value="1"/>
</dbReference>